<evidence type="ECO:0000256" key="2">
    <source>
        <dbReference type="ARBA" id="ARBA00007581"/>
    </source>
</evidence>
<dbReference type="GO" id="GO:0051213">
    <property type="term" value="F:dioxygenase activity"/>
    <property type="evidence" value="ECO:0007669"/>
    <property type="project" value="UniProtKB-KW"/>
</dbReference>
<keyword evidence="5" id="KW-0560">Oxidoreductase</keyword>
<dbReference type="Gene3D" id="3.40.830.10">
    <property type="entry name" value="LigB-like"/>
    <property type="match status" value="1"/>
</dbReference>
<evidence type="ECO:0000256" key="4">
    <source>
        <dbReference type="ARBA" id="ARBA00022833"/>
    </source>
</evidence>
<accession>A0ABQ6BYZ4</accession>
<proteinExistence type="inferred from homology"/>
<dbReference type="PANTHER" id="PTHR30096:SF0">
    <property type="entry name" value="4,5-DOPA DIOXYGENASE EXTRADIOL-LIKE PROTEIN"/>
    <property type="match status" value="1"/>
</dbReference>
<comment type="caution">
    <text evidence="7">The sequence shown here is derived from an EMBL/GenBank/DDBJ whole genome shotgun (WGS) entry which is preliminary data.</text>
</comment>
<dbReference type="InterPro" id="IPR004183">
    <property type="entry name" value="Xdiol_dOase_suB"/>
</dbReference>
<dbReference type="PIRSF" id="PIRSF006157">
    <property type="entry name" value="Doxgns_DODA"/>
    <property type="match status" value="1"/>
</dbReference>
<feature type="domain" description="Extradiol ring-cleavage dioxygenase class III enzyme subunit B" evidence="6">
    <location>
        <begin position="6"/>
        <end position="237"/>
    </location>
</feature>
<keyword evidence="7" id="KW-0223">Dioxygenase</keyword>
<dbReference type="InterPro" id="IPR014436">
    <property type="entry name" value="Extradiol_dOase_DODA"/>
</dbReference>
<gene>
    <name evidence="7" type="ORF">GCM10007860_22680</name>
</gene>
<evidence type="ECO:0000313" key="8">
    <source>
        <dbReference type="Proteomes" id="UP001156836"/>
    </source>
</evidence>
<dbReference type="Proteomes" id="UP001156836">
    <property type="component" value="Unassembled WGS sequence"/>
</dbReference>
<dbReference type="SUPFAM" id="SSF53213">
    <property type="entry name" value="LigB-like"/>
    <property type="match status" value="1"/>
</dbReference>
<keyword evidence="3" id="KW-0479">Metal-binding</keyword>
<organism evidence="7 8">
    <name type="scientific">Chitiniphilus shinanonensis</name>
    <dbReference type="NCBI Taxonomy" id="553088"/>
    <lineage>
        <taxon>Bacteria</taxon>
        <taxon>Pseudomonadati</taxon>
        <taxon>Pseudomonadota</taxon>
        <taxon>Betaproteobacteria</taxon>
        <taxon>Neisseriales</taxon>
        <taxon>Chitinibacteraceae</taxon>
        <taxon>Chitiniphilus</taxon>
    </lineage>
</organism>
<dbReference type="PANTHER" id="PTHR30096">
    <property type="entry name" value="4,5-DOPA DIOXYGENASE EXTRADIOL-LIKE PROTEIN"/>
    <property type="match status" value="1"/>
</dbReference>
<evidence type="ECO:0000256" key="5">
    <source>
        <dbReference type="ARBA" id="ARBA00023002"/>
    </source>
</evidence>
<evidence type="ECO:0000259" key="6">
    <source>
        <dbReference type="Pfam" id="PF02900"/>
    </source>
</evidence>
<dbReference type="CDD" id="cd07363">
    <property type="entry name" value="45_DOPA_Dioxygenase"/>
    <property type="match status" value="1"/>
</dbReference>
<protein>
    <submittedName>
        <fullName evidence="7">Dioxygenase</fullName>
    </submittedName>
</protein>
<dbReference type="EMBL" id="BSOZ01000035">
    <property type="protein sequence ID" value="GLS05118.1"/>
    <property type="molecule type" value="Genomic_DNA"/>
</dbReference>
<keyword evidence="8" id="KW-1185">Reference proteome</keyword>
<reference evidence="8" key="1">
    <citation type="journal article" date="2019" name="Int. J. Syst. Evol. Microbiol.">
        <title>The Global Catalogue of Microorganisms (GCM) 10K type strain sequencing project: providing services to taxonomists for standard genome sequencing and annotation.</title>
        <authorList>
            <consortium name="The Broad Institute Genomics Platform"/>
            <consortium name="The Broad Institute Genome Sequencing Center for Infectious Disease"/>
            <person name="Wu L."/>
            <person name="Ma J."/>
        </authorList>
    </citation>
    <scope>NUCLEOTIDE SEQUENCE [LARGE SCALE GENOMIC DNA]</scope>
    <source>
        <strain evidence="8">NBRC 104970</strain>
    </source>
</reference>
<keyword evidence="4" id="KW-0862">Zinc</keyword>
<comment type="similarity">
    <text evidence="2">Belongs to the DODA-type extradiol aromatic ring-opening dioxygenase family.</text>
</comment>
<name>A0ABQ6BYZ4_9NEIS</name>
<evidence type="ECO:0000313" key="7">
    <source>
        <dbReference type="EMBL" id="GLS05118.1"/>
    </source>
</evidence>
<evidence type="ECO:0000256" key="3">
    <source>
        <dbReference type="ARBA" id="ARBA00022723"/>
    </source>
</evidence>
<evidence type="ECO:0000256" key="1">
    <source>
        <dbReference type="ARBA" id="ARBA00001947"/>
    </source>
</evidence>
<sequence length="257" mass="27931">MSRLPTFFVSHGSPMLALDAGNAGKVWAAIGRDLPRPRAVLMVSAHWHASGGAVGAVAQPDTIHDFGGFPPVLYTLQYPAPGDPALAREVFELLGAQGFSPRVDLTRGLDHGAWVPLRVMYPDADVPVVQLALDMRQGPAWHYRLGQALRSLRDSGVLIVGSGSMTHNLHDVFGAEPVSPAYVAPFQAWMHQRLDHGELDALLDYRQQAPHAARAHPSEEHLLPLFVALGAADGEPVVRLHDEVTERVLAMDVYRFG</sequence>
<comment type="cofactor">
    <cofactor evidence="1">
        <name>Zn(2+)</name>
        <dbReference type="ChEBI" id="CHEBI:29105"/>
    </cofactor>
</comment>
<dbReference type="RefSeq" id="WP_018748855.1">
    <property type="nucleotide sequence ID" value="NZ_BSOZ01000035.1"/>
</dbReference>
<dbReference type="Pfam" id="PF02900">
    <property type="entry name" value="LigB"/>
    <property type="match status" value="1"/>
</dbReference>